<accession>A0A0V1K495</accession>
<evidence type="ECO:0000313" key="1">
    <source>
        <dbReference type="EMBL" id="KRZ42034.1"/>
    </source>
</evidence>
<name>A0A0V1K495_TRIPS</name>
<protein>
    <submittedName>
        <fullName evidence="1">Uncharacterized protein</fullName>
    </submittedName>
</protein>
<dbReference type="EMBL" id="JYDV01000017">
    <property type="protein sequence ID" value="KRZ42034.1"/>
    <property type="molecule type" value="Genomic_DNA"/>
</dbReference>
<dbReference type="Proteomes" id="UP000054826">
    <property type="component" value="Unassembled WGS sequence"/>
</dbReference>
<organism evidence="1 2">
    <name type="scientific">Trichinella pseudospiralis</name>
    <name type="common">Parasitic roundworm</name>
    <dbReference type="NCBI Taxonomy" id="6337"/>
    <lineage>
        <taxon>Eukaryota</taxon>
        <taxon>Metazoa</taxon>
        <taxon>Ecdysozoa</taxon>
        <taxon>Nematoda</taxon>
        <taxon>Enoplea</taxon>
        <taxon>Dorylaimia</taxon>
        <taxon>Trichinellida</taxon>
        <taxon>Trichinellidae</taxon>
        <taxon>Trichinella</taxon>
    </lineage>
</organism>
<gene>
    <name evidence="1" type="ORF">T4C_11629</name>
</gene>
<proteinExistence type="predicted"/>
<dbReference type="AlphaFoldDB" id="A0A0V1K495"/>
<reference evidence="1 2" key="1">
    <citation type="submission" date="2015-01" db="EMBL/GenBank/DDBJ databases">
        <title>Evolution of Trichinella species and genotypes.</title>
        <authorList>
            <person name="Korhonen P.K."/>
            <person name="Edoardo P."/>
            <person name="Giuseppe L.R."/>
            <person name="Gasser R.B."/>
        </authorList>
    </citation>
    <scope>NUCLEOTIDE SEQUENCE [LARGE SCALE GENOMIC DNA]</scope>
    <source>
        <strain evidence="1">ISS176</strain>
    </source>
</reference>
<evidence type="ECO:0000313" key="2">
    <source>
        <dbReference type="Proteomes" id="UP000054826"/>
    </source>
</evidence>
<sequence length="94" mass="10753">MMHTYLVKLMKQKKVKMWMTRSKSRTARRRKSDEKRHAEGICNALETVFTATCAVSDFYANKGGFKIVFVITVQEANGVRRMNNGVSSAMTDEE</sequence>
<comment type="caution">
    <text evidence="1">The sequence shown here is derived from an EMBL/GenBank/DDBJ whole genome shotgun (WGS) entry which is preliminary data.</text>
</comment>